<dbReference type="InterPro" id="IPR036259">
    <property type="entry name" value="MFS_trans_sf"/>
</dbReference>
<dbReference type="GO" id="GO:0022857">
    <property type="term" value="F:transmembrane transporter activity"/>
    <property type="evidence" value="ECO:0007669"/>
    <property type="project" value="InterPro"/>
</dbReference>
<evidence type="ECO:0008006" key="8">
    <source>
        <dbReference type="Google" id="ProtNLM"/>
    </source>
</evidence>
<comment type="subcellular location">
    <subcellularLocation>
        <location evidence="1">Membrane</location>
        <topology evidence="1">Multi-pass membrane protein</topology>
    </subcellularLocation>
</comment>
<evidence type="ECO:0000256" key="1">
    <source>
        <dbReference type="ARBA" id="ARBA00004141"/>
    </source>
</evidence>
<dbReference type="EMBL" id="NGFP01000052">
    <property type="protein sequence ID" value="OUC96735.1"/>
    <property type="molecule type" value="Genomic_DNA"/>
</dbReference>
<proteinExistence type="predicted"/>
<keyword evidence="2 5" id="KW-0812">Transmembrane</keyword>
<keyword evidence="7" id="KW-1185">Reference proteome</keyword>
<reference evidence="6 7" key="1">
    <citation type="submission" date="2017-05" db="EMBL/GenBank/DDBJ databases">
        <title>Biotechnological potential of actinobacteria isolated from South African environments.</title>
        <authorList>
            <person name="Le Roes-Hill M."/>
            <person name="Prins A."/>
            <person name="Durrell K.A."/>
        </authorList>
    </citation>
    <scope>NUCLEOTIDE SEQUENCE [LARGE SCALE GENOMIC DNA]</scope>
    <source>
        <strain evidence="6">M26</strain>
    </source>
</reference>
<feature type="transmembrane region" description="Helical" evidence="5">
    <location>
        <begin position="51"/>
        <end position="68"/>
    </location>
</feature>
<evidence type="ECO:0000256" key="2">
    <source>
        <dbReference type="ARBA" id="ARBA00022692"/>
    </source>
</evidence>
<evidence type="ECO:0000256" key="3">
    <source>
        <dbReference type="ARBA" id="ARBA00022989"/>
    </source>
</evidence>
<dbReference type="AlphaFoldDB" id="A0A243RP28"/>
<evidence type="ECO:0000313" key="6">
    <source>
        <dbReference type="EMBL" id="OUC96735.1"/>
    </source>
</evidence>
<dbReference type="PROSITE" id="PS00216">
    <property type="entry name" value="SUGAR_TRANSPORT_1"/>
    <property type="match status" value="1"/>
</dbReference>
<sequence length="72" mass="7568">MIFVIRGSVPLPLATIVSGPLSDRLGRRRLFIFLSGATLAAALVIPWAVPALAGIVLCLCGASAVWPIRSVR</sequence>
<dbReference type="GO" id="GO:0016020">
    <property type="term" value="C:membrane"/>
    <property type="evidence" value="ECO:0007669"/>
    <property type="project" value="UniProtKB-SubCell"/>
</dbReference>
<dbReference type="Proteomes" id="UP000194761">
    <property type="component" value="Unassembled WGS sequence"/>
</dbReference>
<evidence type="ECO:0000313" key="7">
    <source>
        <dbReference type="Proteomes" id="UP000194761"/>
    </source>
</evidence>
<dbReference type="Gene3D" id="1.20.1250.20">
    <property type="entry name" value="MFS general substrate transporter like domains"/>
    <property type="match status" value="1"/>
</dbReference>
<keyword evidence="4 5" id="KW-0472">Membrane</keyword>
<dbReference type="SUPFAM" id="SSF103473">
    <property type="entry name" value="MFS general substrate transporter"/>
    <property type="match status" value="1"/>
</dbReference>
<accession>A0A243RP28</accession>
<gene>
    <name evidence="6" type="ORF">CA984_13925</name>
</gene>
<feature type="transmembrane region" description="Helical" evidence="5">
    <location>
        <begin position="30"/>
        <end position="45"/>
    </location>
</feature>
<name>A0A243RP28_9ACTN</name>
<organism evidence="6 7">
    <name type="scientific">Streptosporangium minutum</name>
    <dbReference type="NCBI Taxonomy" id="569862"/>
    <lineage>
        <taxon>Bacteria</taxon>
        <taxon>Bacillati</taxon>
        <taxon>Actinomycetota</taxon>
        <taxon>Actinomycetes</taxon>
        <taxon>Streptosporangiales</taxon>
        <taxon>Streptosporangiaceae</taxon>
        <taxon>Streptosporangium</taxon>
    </lineage>
</organism>
<dbReference type="RefSeq" id="WP_086572011.1">
    <property type="nucleotide sequence ID" value="NZ_NGFP01000052.1"/>
</dbReference>
<comment type="caution">
    <text evidence="6">The sequence shown here is derived from an EMBL/GenBank/DDBJ whole genome shotgun (WGS) entry which is preliminary data.</text>
</comment>
<protein>
    <recommendedName>
        <fullName evidence="8">Major facilitator superfamily (MFS) profile domain-containing protein</fullName>
    </recommendedName>
</protein>
<dbReference type="InterPro" id="IPR005829">
    <property type="entry name" value="Sugar_transporter_CS"/>
</dbReference>
<evidence type="ECO:0000256" key="4">
    <source>
        <dbReference type="ARBA" id="ARBA00023136"/>
    </source>
</evidence>
<evidence type="ECO:0000256" key="5">
    <source>
        <dbReference type="SAM" id="Phobius"/>
    </source>
</evidence>
<keyword evidence="3 5" id="KW-1133">Transmembrane helix</keyword>